<name>A0A0A9G4D8_ARUDO</name>
<organism evidence="1">
    <name type="scientific">Arundo donax</name>
    <name type="common">Giant reed</name>
    <name type="synonym">Donax arundinaceus</name>
    <dbReference type="NCBI Taxonomy" id="35708"/>
    <lineage>
        <taxon>Eukaryota</taxon>
        <taxon>Viridiplantae</taxon>
        <taxon>Streptophyta</taxon>
        <taxon>Embryophyta</taxon>
        <taxon>Tracheophyta</taxon>
        <taxon>Spermatophyta</taxon>
        <taxon>Magnoliopsida</taxon>
        <taxon>Liliopsida</taxon>
        <taxon>Poales</taxon>
        <taxon>Poaceae</taxon>
        <taxon>PACMAD clade</taxon>
        <taxon>Arundinoideae</taxon>
        <taxon>Arundineae</taxon>
        <taxon>Arundo</taxon>
    </lineage>
</organism>
<reference evidence="1" key="1">
    <citation type="submission" date="2014-09" db="EMBL/GenBank/DDBJ databases">
        <authorList>
            <person name="Magalhaes I.L.F."/>
            <person name="Oliveira U."/>
            <person name="Santos F.R."/>
            <person name="Vidigal T.H.D.A."/>
            <person name="Brescovit A.D."/>
            <person name="Santos A.J."/>
        </authorList>
    </citation>
    <scope>NUCLEOTIDE SEQUENCE</scope>
    <source>
        <tissue evidence="1">Shoot tissue taken approximately 20 cm above the soil surface</tissue>
    </source>
</reference>
<accession>A0A0A9G4D8</accession>
<reference evidence="1" key="2">
    <citation type="journal article" date="2015" name="Data Brief">
        <title>Shoot transcriptome of the giant reed, Arundo donax.</title>
        <authorList>
            <person name="Barrero R.A."/>
            <person name="Guerrero F.D."/>
            <person name="Moolhuijzen P."/>
            <person name="Goolsby J.A."/>
            <person name="Tidwell J."/>
            <person name="Bellgard S.E."/>
            <person name="Bellgard M.I."/>
        </authorList>
    </citation>
    <scope>NUCLEOTIDE SEQUENCE</scope>
    <source>
        <tissue evidence="1">Shoot tissue taken approximately 20 cm above the soil surface</tissue>
    </source>
</reference>
<sequence>MPSHSIGSQLPQDVVVMPVTNHILLQQTIIKVDGTRWLVSIC</sequence>
<proteinExistence type="predicted"/>
<protein>
    <submittedName>
        <fullName evidence="1">Uncharacterized protein</fullName>
    </submittedName>
</protein>
<dbReference type="EMBL" id="GBRH01180490">
    <property type="protein sequence ID" value="JAE17406.1"/>
    <property type="molecule type" value="Transcribed_RNA"/>
</dbReference>
<evidence type="ECO:0000313" key="1">
    <source>
        <dbReference type="EMBL" id="JAE17406.1"/>
    </source>
</evidence>
<dbReference type="AlphaFoldDB" id="A0A0A9G4D8"/>